<dbReference type="Gene3D" id="3.40.50.150">
    <property type="entry name" value="Vaccinia Virus protein VP39"/>
    <property type="match status" value="1"/>
</dbReference>
<dbReference type="PANTHER" id="PTHR14614:SF10">
    <property type="entry name" value="PROTEIN N-TERMINAL AND LYSINE N-METHYLTRANSFERASE EFM7"/>
    <property type="match status" value="1"/>
</dbReference>
<dbReference type="GO" id="GO:0016279">
    <property type="term" value="F:protein-lysine N-methyltransferase activity"/>
    <property type="evidence" value="ECO:0007669"/>
    <property type="project" value="UniProtKB-UniRule"/>
</dbReference>
<dbReference type="InterPro" id="IPR019410">
    <property type="entry name" value="Methyltransf_16"/>
</dbReference>
<sequence length="283" mass="30618">MADDNFDMGGLMEDPEDYYPPSPPPTQQLFTMGQSGRPIRLHLVGSSPTEAHHLWNGAKFVADYFEEEPARVRGRTVLELGAAAGLPSLVAGILGARKVVMTDFPDPDLVANMQKNIDECGETMEPEGHLARTIDAVGFVWGADPAPLLARLANLDDSSTMAGSTRGTAPVVKFDVLILADLLFRHSEHGALVKTIQEVMAPSTASAAYVFFTSYRPWKQDLDMGFFDVARNAGLTVEQVSERKLEKPLFDGDPGDLDVQKTVKGFVVRWAEPGSAPAAASSE</sequence>
<evidence type="ECO:0000256" key="1">
    <source>
        <dbReference type="ARBA" id="ARBA00022490"/>
    </source>
</evidence>
<dbReference type="HAMAP" id="MF_03223">
    <property type="entry name" value="Methyltr_EFM7"/>
    <property type="match status" value="1"/>
</dbReference>
<feature type="binding site" evidence="5">
    <location>
        <position position="180"/>
    </location>
    <ligand>
        <name>S-adenosyl-L-methionine</name>
        <dbReference type="ChEBI" id="CHEBI:59789"/>
    </ligand>
</feature>
<dbReference type="Proteomes" id="UP000076580">
    <property type="component" value="Chromosome 03"/>
</dbReference>
<feature type="binding site" evidence="5">
    <location>
        <begin position="81"/>
        <end position="83"/>
    </location>
    <ligand>
        <name>S-adenosyl-L-methionine</name>
        <dbReference type="ChEBI" id="CHEBI:59789"/>
    </ligand>
</feature>
<reference evidence="7 8" key="1">
    <citation type="journal article" date="2016" name="Sci. Rep.">
        <title>Insights into Adaptations to a Near-Obligate Nematode Endoparasitic Lifestyle from the Finished Genome of Drechmeria coniospora.</title>
        <authorList>
            <person name="Zhang L."/>
            <person name="Zhou Z."/>
            <person name="Guo Q."/>
            <person name="Fokkens L."/>
            <person name="Miskei M."/>
            <person name="Pocsi I."/>
            <person name="Zhang W."/>
            <person name="Chen M."/>
            <person name="Wang L."/>
            <person name="Sun Y."/>
            <person name="Donzelli B.G."/>
            <person name="Gibson D.M."/>
            <person name="Nelson D.R."/>
            <person name="Luo J.G."/>
            <person name="Rep M."/>
            <person name="Liu H."/>
            <person name="Yang S."/>
            <person name="Wang J."/>
            <person name="Krasnoff S.B."/>
            <person name="Xu Y."/>
            <person name="Molnar I."/>
            <person name="Lin M."/>
        </authorList>
    </citation>
    <scope>NUCLEOTIDE SEQUENCE [LARGE SCALE GENOMIC DNA]</scope>
    <source>
        <strain evidence="7 8">ARSEF 6962</strain>
    </source>
</reference>
<keyword evidence="8" id="KW-1185">Reference proteome</keyword>
<dbReference type="GO" id="GO:0000183">
    <property type="term" value="P:rDNA heterochromatin formation"/>
    <property type="evidence" value="ECO:0007669"/>
    <property type="project" value="EnsemblFungi"/>
</dbReference>
<proteinExistence type="inferred from homology"/>
<dbReference type="InterPro" id="IPR029063">
    <property type="entry name" value="SAM-dependent_MTases_sf"/>
</dbReference>
<dbReference type="Pfam" id="PF10294">
    <property type="entry name" value="Methyltransf_16"/>
    <property type="match status" value="1"/>
</dbReference>
<dbReference type="PROSITE" id="PS51560">
    <property type="entry name" value="SAM_MT_NNT1"/>
    <property type="match status" value="1"/>
</dbReference>
<evidence type="ECO:0000256" key="4">
    <source>
        <dbReference type="ARBA" id="ARBA00022691"/>
    </source>
</evidence>
<evidence type="ECO:0000313" key="7">
    <source>
        <dbReference type="EMBL" id="KYK54924.1"/>
    </source>
</evidence>
<dbReference type="InterPro" id="IPR025784">
    <property type="entry name" value="EFM7"/>
</dbReference>
<comment type="caution">
    <text evidence="7">The sequence shown here is derived from an EMBL/GenBank/DDBJ whole genome shotgun (WGS) entry which is preliminary data.</text>
</comment>
<dbReference type="STRING" id="98403.A0A151GD02"/>
<dbReference type="InParanoid" id="A0A151GD02"/>
<dbReference type="GO" id="GO:0005737">
    <property type="term" value="C:cytoplasm"/>
    <property type="evidence" value="ECO:0007669"/>
    <property type="project" value="UniProtKB-SubCell"/>
</dbReference>
<organism evidence="7 8">
    <name type="scientific">Drechmeria coniospora</name>
    <name type="common">Nematophagous fungus</name>
    <name type="synonym">Meria coniospora</name>
    <dbReference type="NCBI Taxonomy" id="98403"/>
    <lineage>
        <taxon>Eukaryota</taxon>
        <taxon>Fungi</taxon>
        <taxon>Dikarya</taxon>
        <taxon>Ascomycota</taxon>
        <taxon>Pezizomycotina</taxon>
        <taxon>Sordariomycetes</taxon>
        <taxon>Hypocreomycetidae</taxon>
        <taxon>Hypocreales</taxon>
        <taxon>Ophiocordycipitaceae</taxon>
        <taxon>Drechmeria</taxon>
    </lineage>
</organism>
<comment type="subcellular location">
    <subcellularLocation>
        <location evidence="5">Cytoplasm</location>
    </subcellularLocation>
</comment>
<dbReference type="GO" id="GO:0071885">
    <property type="term" value="F:N-terminal protein N-methyltransferase activity"/>
    <property type="evidence" value="ECO:0007669"/>
    <property type="project" value="UniProtKB-UniRule"/>
</dbReference>
<keyword evidence="3 5" id="KW-0808">Transferase</keyword>
<name>A0A151GD02_DRECN</name>
<evidence type="ECO:0000256" key="6">
    <source>
        <dbReference type="SAM" id="MobiDB-lite"/>
    </source>
</evidence>
<dbReference type="FunCoup" id="A0A151GD02">
    <property type="interactions" value="132"/>
</dbReference>
<evidence type="ECO:0000256" key="5">
    <source>
        <dbReference type="HAMAP-Rule" id="MF_03223"/>
    </source>
</evidence>
<protein>
    <recommendedName>
        <fullName evidence="5">Protein N-terminal and lysine N-methyltransferase EFM7</fullName>
        <ecNumber evidence="5">2.1.1.-</ecNumber>
    </recommendedName>
    <alternativeName>
        <fullName evidence="5">Elongation factor methyltransferase 7</fullName>
    </alternativeName>
</protein>
<accession>A0A151GD02</accession>
<dbReference type="EMBL" id="LAYC01000003">
    <property type="protein sequence ID" value="KYK54924.1"/>
    <property type="molecule type" value="Genomic_DNA"/>
</dbReference>
<feature type="binding site" evidence="5">
    <location>
        <position position="55"/>
    </location>
    <ligand>
        <name>S-adenosyl-L-methionine</name>
        <dbReference type="ChEBI" id="CHEBI:59789"/>
    </ligand>
</feature>
<dbReference type="SUPFAM" id="SSF53335">
    <property type="entry name" value="S-adenosyl-L-methionine-dependent methyltransferases"/>
    <property type="match status" value="2"/>
</dbReference>
<gene>
    <name evidence="5" type="primary">EFM7</name>
    <name evidence="7" type="ORF">DCS_06885</name>
</gene>
<evidence type="ECO:0000256" key="3">
    <source>
        <dbReference type="ARBA" id="ARBA00022679"/>
    </source>
</evidence>
<feature type="region of interest" description="Disordered" evidence="6">
    <location>
        <begin position="1"/>
        <end position="26"/>
    </location>
</feature>
<dbReference type="PANTHER" id="PTHR14614">
    <property type="entry name" value="HEPATOCELLULAR CARCINOMA-ASSOCIATED ANTIGEN"/>
    <property type="match status" value="1"/>
</dbReference>
<keyword evidence="2 5" id="KW-0489">Methyltransferase</keyword>
<comment type="function">
    <text evidence="5">S-adenosyl-L-methionine-dependent protein methyltransferase that trimethylates the N-terminal glycine 'Gly-2' of elongation factor 1-alpha, before also catalyzing the mono- and dimethylation of 'Lys-3'.</text>
</comment>
<feature type="binding site" evidence="5">
    <location>
        <position position="103"/>
    </location>
    <ligand>
        <name>S-adenosyl-L-methionine</name>
        <dbReference type="ChEBI" id="CHEBI:59789"/>
    </ligand>
</feature>
<dbReference type="AlphaFoldDB" id="A0A151GD02"/>
<dbReference type="GO" id="GO:0032259">
    <property type="term" value="P:methylation"/>
    <property type="evidence" value="ECO:0007669"/>
    <property type="project" value="UniProtKB-KW"/>
</dbReference>
<feature type="binding site" evidence="5">
    <location>
        <position position="141"/>
    </location>
    <ligand>
        <name>S-adenosyl-L-methionine</name>
        <dbReference type="ChEBI" id="CHEBI:59789"/>
    </ligand>
</feature>
<comment type="similarity">
    <text evidence="5">Belongs to the class I-like SAM-binding methyltransferase superfamily. EFM7 family.</text>
</comment>
<keyword evidence="1 5" id="KW-0963">Cytoplasm</keyword>
<evidence type="ECO:0000313" key="8">
    <source>
        <dbReference type="Proteomes" id="UP000076580"/>
    </source>
</evidence>
<dbReference type="EC" id="2.1.1.-" evidence="5"/>
<evidence type="ECO:0000256" key="2">
    <source>
        <dbReference type="ARBA" id="ARBA00022603"/>
    </source>
</evidence>
<keyword evidence="4 5" id="KW-0949">S-adenosyl-L-methionine</keyword>